<organism evidence="4 5">
    <name type="scientific">Mesorhizobium calcicola</name>
    <dbReference type="NCBI Taxonomy" id="1300310"/>
    <lineage>
        <taxon>Bacteria</taxon>
        <taxon>Pseudomonadati</taxon>
        <taxon>Pseudomonadota</taxon>
        <taxon>Alphaproteobacteria</taxon>
        <taxon>Hyphomicrobiales</taxon>
        <taxon>Phyllobacteriaceae</taxon>
        <taxon>Mesorhizobium</taxon>
    </lineage>
</organism>
<dbReference type="EMBL" id="JBHUGY010000007">
    <property type="protein sequence ID" value="MFD2052204.1"/>
    <property type="molecule type" value="Genomic_DNA"/>
</dbReference>
<sequence length="575" mass="62934">MRGPGLRQGTRLARLWPAIAATLFFLFALPLPAFAASIACPPGAENFPPFYDDATLFKDAIASVANVEPSNQRLTGITVPHHLLTADLVALGFRAASGFRYKRIVILSPDHFHKTRKLYATTLRGFDTVVGPVAADAPAVRRLEMNGDIVEESCLFDKEHGVRAMLPFLHHYFPEAKIVPVAMSVRARRGDWDRLAEALKPIVDQDTLIVESTDFSHYLPQHDARRFDQQTLNILAAGSLDGIASLRQPEHADSVGALYIQTRLQRELFSAQPLVVANENSQEHTSDYVERTTSYVVALFGAFGPGFSNPARPKDKVYYLAGDVNFGRAMKKILVRDGVAERIVNSVLTLTGSRPLIVNLEGVILPNVPEAIDDMTLAMPQGLAVDMLKRLHVAGVGLANNHAYDLGPSGYAETLRALDEAGIAHFGQGETLALADFDLVGLTDIDTNGSKNTDLLTPALLDRLLHENAVRPVVAFVHWGREYRTEPSVREDMLADQMRLRGVSAIVGGHPHVSSEAIVPLAGGDVAEVYSLGNFLFDQSAERSSGSMLELRVFAQGTIFTRLIPLPNYFEMGRK</sequence>
<feature type="chain" id="PRO_5045654936" evidence="2">
    <location>
        <begin position="36"/>
        <end position="575"/>
    </location>
</feature>
<gene>
    <name evidence="4" type="primary">amrB</name>
    <name evidence="4" type="ORF">ACFSQT_03440</name>
</gene>
<dbReference type="SUPFAM" id="SSF53213">
    <property type="entry name" value="LigB-like"/>
    <property type="match status" value="1"/>
</dbReference>
<evidence type="ECO:0000256" key="1">
    <source>
        <dbReference type="ARBA" id="ARBA00005662"/>
    </source>
</evidence>
<dbReference type="InterPro" id="IPR029052">
    <property type="entry name" value="Metallo-depent_PP-like"/>
</dbReference>
<comment type="caution">
    <text evidence="4">The sequence shown here is derived from an EMBL/GenBank/DDBJ whole genome shotgun (WGS) entry which is preliminary data.</text>
</comment>
<keyword evidence="5" id="KW-1185">Reference proteome</keyword>
<keyword evidence="2" id="KW-0732">Signal</keyword>
<reference evidence="5" key="1">
    <citation type="journal article" date="2019" name="Int. J. Syst. Evol. Microbiol.">
        <title>The Global Catalogue of Microorganisms (GCM) 10K type strain sequencing project: providing services to taxonomists for standard genome sequencing and annotation.</title>
        <authorList>
            <consortium name="The Broad Institute Genomics Platform"/>
            <consortium name="The Broad Institute Genome Sequencing Center for Infectious Disease"/>
            <person name="Wu L."/>
            <person name="Ma J."/>
        </authorList>
    </citation>
    <scope>NUCLEOTIDE SEQUENCE [LARGE SCALE GENOMIC DNA]</scope>
    <source>
        <strain evidence="5">CGMCC 1.16226</strain>
    </source>
</reference>
<comment type="similarity">
    <text evidence="1">Belongs to the CapA family.</text>
</comment>
<evidence type="ECO:0000313" key="5">
    <source>
        <dbReference type="Proteomes" id="UP001597349"/>
    </source>
</evidence>
<dbReference type="PANTHER" id="PTHR33393">
    <property type="entry name" value="POLYGLUTAMINE SYNTHESIS ACCESSORY PROTEIN RV0574C-RELATED"/>
    <property type="match status" value="1"/>
</dbReference>
<evidence type="ECO:0000259" key="3">
    <source>
        <dbReference type="SMART" id="SM00854"/>
    </source>
</evidence>
<feature type="signal peptide" evidence="2">
    <location>
        <begin position="1"/>
        <end position="35"/>
    </location>
</feature>
<dbReference type="SUPFAM" id="SSF56300">
    <property type="entry name" value="Metallo-dependent phosphatases"/>
    <property type="match status" value="1"/>
</dbReference>
<dbReference type="Proteomes" id="UP001597349">
    <property type="component" value="Unassembled WGS sequence"/>
</dbReference>
<protein>
    <submittedName>
        <fullName evidence="4">AmmeMemoRadiSam system protein B</fullName>
    </submittedName>
</protein>
<evidence type="ECO:0000256" key="2">
    <source>
        <dbReference type="SAM" id="SignalP"/>
    </source>
</evidence>
<proteinExistence type="inferred from homology"/>
<dbReference type="InterPro" id="IPR019079">
    <property type="entry name" value="Capsule_synth_CapA"/>
</dbReference>
<dbReference type="Gene3D" id="3.40.830.10">
    <property type="entry name" value="LigB-like"/>
    <property type="match status" value="1"/>
</dbReference>
<dbReference type="InterPro" id="IPR052169">
    <property type="entry name" value="CW_Biosynth-Accessory"/>
</dbReference>
<dbReference type="Pfam" id="PF01875">
    <property type="entry name" value="Memo"/>
    <property type="match status" value="1"/>
</dbReference>
<dbReference type="NCBIfam" id="TIGR04336">
    <property type="entry name" value="AmmeMemoSam_B"/>
    <property type="match status" value="1"/>
</dbReference>
<dbReference type="PANTHER" id="PTHR33393:SF13">
    <property type="entry name" value="PGA BIOSYNTHESIS PROTEIN CAPA"/>
    <property type="match status" value="1"/>
</dbReference>
<dbReference type="Pfam" id="PF09587">
    <property type="entry name" value="PGA_cap"/>
    <property type="match status" value="2"/>
</dbReference>
<name>A0ABW4W6D2_9HYPH</name>
<dbReference type="InterPro" id="IPR002737">
    <property type="entry name" value="MEMO1_fam"/>
</dbReference>
<dbReference type="CDD" id="cd07361">
    <property type="entry name" value="MEMO_like"/>
    <property type="match status" value="1"/>
</dbReference>
<dbReference type="RefSeq" id="WP_379017022.1">
    <property type="nucleotide sequence ID" value="NZ_JBHUGY010000007.1"/>
</dbReference>
<dbReference type="SMART" id="SM00854">
    <property type="entry name" value="PGA_cap"/>
    <property type="match status" value="1"/>
</dbReference>
<accession>A0ABW4W6D2</accession>
<feature type="domain" description="Capsule synthesis protein CapA" evidence="3">
    <location>
        <begin position="317"/>
        <end position="539"/>
    </location>
</feature>
<evidence type="ECO:0000313" key="4">
    <source>
        <dbReference type="EMBL" id="MFD2052204.1"/>
    </source>
</evidence>